<keyword evidence="4" id="KW-0732">Signal</keyword>
<dbReference type="AlphaFoldDB" id="A0AAD8SZ97"/>
<evidence type="ECO:0000256" key="4">
    <source>
        <dbReference type="SAM" id="SignalP"/>
    </source>
</evidence>
<evidence type="ECO:0000256" key="3">
    <source>
        <dbReference type="ARBA" id="ARBA00022898"/>
    </source>
</evidence>
<comment type="cofactor">
    <cofactor evidence="1">
        <name>pyridoxal 5'-phosphate</name>
        <dbReference type="ChEBI" id="CHEBI:597326"/>
    </cofactor>
</comment>
<dbReference type="InterPro" id="IPR050478">
    <property type="entry name" value="Ethylene_sulfur-biosynth"/>
</dbReference>
<dbReference type="CDD" id="cd00609">
    <property type="entry name" value="AAT_like"/>
    <property type="match status" value="1"/>
</dbReference>
<dbReference type="Pfam" id="PF04864">
    <property type="entry name" value="Alliinase_C"/>
    <property type="match status" value="1"/>
</dbReference>
<comment type="similarity">
    <text evidence="2">Belongs to the alliinase family.</text>
</comment>
<dbReference type="GO" id="GO:0016846">
    <property type="term" value="F:carbon-sulfur lyase activity"/>
    <property type="evidence" value="ECO:0007669"/>
    <property type="project" value="InterPro"/>
</dbReference>
<evidence type="ECO:0000313" key="8">
    <source>
        <dbReference type="Proteomes" id="UP001231189"/>
    </source>
</evidence>
<keyword evidence="8" id="KW-1185">Reference proteome</keyword>
<dbReference type="PANTHER" id="PTHR43795:SF20">
    <property type="entry name" value="TRYPTOPHAN AMINOTRANSFERASE-RELATED PROTEIN 3"/>
    <property type="match status" value="1"/>
</dbReference>
<accession>A0AAD8SZ97</accession>
<feature type="domain" description="Alliinase EGF-like" evidence="5">
    <location>
        <begin position="54"/>
        <end position="109"/>
    </location>
</feature>
<reference evidence="7" key="1">
    <citation type="submission" date="2023-07" db="EMBL/GenBank/DDBJ databases">
        <title>A chromosome-level genome assembly of Lolium multiflorum.</title>
        <authorList>
            <person name="Chen Y."/>
            <person name="Copetti D."/>
            <person name="Kolliker R."/>
            <person name="Studer B."/>
        </authorList>
    </citation>
    <scope>NUCLEOTIDE SEQUENCE</scope>
    <source>
        <strain evidence="7">02402/16</strain>
        <tissue evidence="7">Leaf</tissue>
    </source>
</reference>
<keyword evidence="3" id="KW-0663">Pyridoxal phosphate</keyword>
<dbReference type="Gene3D" id="3.90.1150.10">
    <property type="entry name" value="Aspartate Aminotransferase, domain 1"/>
    <property type="match status" value="1"/>
</dbReference>
<dbReference type="InterPro" id="IPR037029">
    <property type="entry name" value="Alliinase_N_sf"/>
</dbReference>
<feature type="chain" id="PRO_5042186692" evidence="4">
    <location>
        <begin position="30"/>
        <end position="482"/>
    </location>
</feature>
<dbReference type="InterPro" id="IPR015421">
    <property type="entry name" value="PyrdxlP-dep_Trfase_major"/>
</dbReference>
<proteinExistence type="inferred from homology"/>
<sequence length="482" mass="52638">MEPASRTPGVLGLHVLLCSSLLLNSLLVAHHFLSALPAPSELLGAASNGGGSLSWSLQAARDAESVAATGCSGHGRVFLDGIVGEDGRPGCECNNCFEGADCSVRTPDCTVNADSGDPMFLEPYWMRHAEASAVVFSGWHRMSYRATDGLFQSVELERSIKQLHRAVGNAVADDKHIVFGTGSSQLLSALVYALSPDSNSGSSAGVVATAPYYAAYKTSTVLFDSQENHWEGNTAMWANASGNSTNNEDIIEFVTSPNNPDTQLRKPVVGGASAIVDHAYYWPHFTHIPEPSDEDVMVFTASKLSGHASSRFGWALIRDEKVVQRVNDYIQQNTMGASRDTQLRMLSVIKAIVANLHGEDDIFAFGQDVMTAKWRKLNAVVSRSRRISLQKIPPQYCTYLGKIREPSPAYAWVKCEREEDDDCYDMLLKAKIITRPGVWSEASSRYTRVSLLRSQDDFDLLLKRLTELVDAEKDTTAGSNSM</sequence>
<dbReference type="InterPro" id="IPR015422">
    <property type="entry name" value="PyrdxlP-dep_Trfase_small"/>
</dbReference>
<dbReference type="SUPFAM" id="SSF53383">
    <property type="entry name" value="PLP-dependent transferases"/>
    <property type="match status" value="1"/>
</dbReference>
<feature type="domain" description="Alliinase C-terminal" evidence="6">
    <location>
        <begin position="111"/>
        <end position="469"/>
    </location>
</feature>
<dbReference type="Proteomes" id="UP001231189">
    <property type="component" value="Unassembled WGS sequence"/>
</dbReference>
<dbReference type="EMBL" id="JAUUTY010000003">
    <property type="protein sequence ID" value="KAK1666784.1"/>
    <property type="molecule type" value="Genomic_DNA"/>
</dbReference>
<dbReference type="InterPro" id="IPR006947">
    <property type="entry name" value="EGF_alliinase"/>
</dbReference>
<evidence type="ECO:0000259" key="5">
    <source>
        <dbReference type="Pfam" id="PF04863"/>
    </source>
</evidence>
<dbReference type="InterPro" id="IPR006948">
    <property type="entry name" value="Alliinase_C"/>
</dbReference>
<name>A0AAD8SZ97_LOLMU</name>
<dbReference type="Gene3D" id="3.40.640.10">
    <property type="entry name" value="Type I PLP-dependent aspartate aminotransferase-like (Major domain)"/>
    <property type="match status" value="1"/>
</dbReference>
<feature type="signal peptide" evidence="4">
    <location>
        <begin position="1"/>
        <end position="29"/>
    </location>
</feature>
<dbReference type="PANTHER" id="PTHR43795">
    <property type="entry name" value="BIFUNCTIONAL ASPARTATE AMINOTRANSFERASE AND GLUTAMATE/ASPARTATE-PREPHENATE AMINOTRANSFERASE-RELATED"/>
    <property type="match status" value="1"/>
</dbReference>
<gene>
    <name evidence="7" type="ORF">QYE76_054943</name>
</gene>
<dbReference type="GO" id="GO:0008483">
    <property type="term" value="F:transaminase activity"/>
    <property type="evidence" value="ECO:0007669"/>
    <property type="project" value="TreeGrafter"/>
</dbReference>
<dbReference type="Pfam" id="PF04863">
    <property type="entry name" value="EGF_alliinase"/>
    <property type="match status" value="1"/>
</dbReference>
<evidence type="ECO:0000256" key="2">
    <source>
        <dbReference type="ARBA" id="ARBA00006312"/>
    </source>
</evidence>
<evidence type="ECO:0000259" key="6">
    <source>
        <dbReference type="Pfam" id="PF04864"/>
    </source>
</evidence>
<dbReference type="Gene3D" id="2.10.25.30">
    <property type="entry name" value="EGF-like, alliinase"/>
    <property type="match status" value="1"/>
</dbReference>
<evidence type="ECO:0000313" key="7">
    <source>
        <dbReference type="EMBL" id="KAK1666784.1"/>
    </source>
</evidence>
<dbReference type="InterPro" id="IPR015424">
    <property type="entry name" value="PyrdxlP-dep_Trfase"/>
</dbReference>
<evidence type="ECO:0000256" key="1">
    <source>
        <dbReference type="ARBA" id="ARBA00001933"/>
    </source>
</evidence>
<comment type="caution">
    <text evidence="7">The sequence shown here is derived from an EMBL/GenBank/DDBJ whole genome shotgun (WGS) entry which is preliminary data.</text>
</comment>
<dbReference type="GO" id="GO:0006520">
    <property type="term" value="P:amino acid metabolic process"/>
    <property type="evidence" value="ECO:0007669"/>
    <property type="project" value="TreeGrafter"/>
</dbReference>
<organism evidence="7 8">
    <name type="scientific">Lolium multiflorum</name>
    <name type="common">Italian ryegrass</name>
    <name type="synonym">Lolium perenne subsp. multiflorum</name>
    <dbReference type="NCBI Taxonomy" id="4521"/>
    <lineage>
        <taxon>Eukaryota</taxon>
        <taxon>Viridiplantae</taxon>
        <taxon>Streptophyta</taxon>
        <taxon>Embryophyta</taxon>
        <taxon>Tracheophyta</taxon>
        <taxon>Spermatophyta</taxon>
        <taxon>Magnoliopsida</taxon>
        <taxon>Liliopsida</taxon>
        <taxon>Poales</taxon>
        <taxon>Poaceae</taxon>
        <taxon>BOP clade</taxon>
        <taxon>Pooideae</taxon>
        <taxon>Poodae</taxon>
        <taxon>Poeae</taxon>
        <taxon>Poeae Chloroplast Group 2 (Poeae type)</taxon>
        <taxon>Loliodinae</taxon>
        <taxon>Loliinae</taxon>
        <taxon>Lolium</taxon>
    </lineage>
</organism>
<protein>
    <submittedName>
        <fullName evidence="7">Uncharacterized protein</fullName>
    </submittedName>
</protein>